<organism evidence="1 2">
    <name type="scientific">Durusdinium trenchii</name>
    <dbReference type="NCBI Taxonomy" id="1381693"/>
    <lineage>
        <taxon>Eukaryota</taxon>
        <taxon>Sar</taxon>
        <taxon>Alveolata</taxon>
        <taxon>Dinophyceae</taxon>
        <taxon>Suessiales</taxon>
        <taxon>Symbiodiniaceae</taxon>
        <taxon>Durusdinium</taxon>
    </lineage>
</organism>
<dbReference type="Proteomes" id="UP001642464">
    <property type="component" value="Unassembled WGS sequence"/>
</dbReference>
<evidence type="ECO:0000313" key="1">
    <source>
        <dbReference type="EMBL" id="CAK9044996.1"/>
    </source>
</evidence>
<proteinExistence type="predicted"/>
<keyword evidence="2" id="KW-1185">Reference proteome</keyword>
<name>A0ABP0M0H9_9DINO</name>
<accession>A0ABP0M0H9</accession>
<gene>
    <name evidence="1" type="ORF">SCF082_LOCUS25489</name>
</gene>
<protein>
    <submittedName>
        <fullName evidence="1">Uncharacterized protein</fullName>
    </submittedName>
</protein>
<sequence>MADPFSIRPWNTVHLTNLASTLGQGEPRRPRSQPNWAPLQKVALRCLERPLSPASFLARKVAQEAVSAYPASVAQRLRARRSSRERGRCLPRTRAQTAGIVERRFRDRGRREGESEFGQSWSREFQSLASSRRSLKQDVRRRRSMLDGELLNPPRCLSRGIHKMPTSNSVPAVLPEGSVRRVKQAQTLMSLVADGRPGNGKKDPRVAQCLQGIVRRTAVATKAAKQIADSIDLEDVEDFSGF</sequence>
<reference evidence="1 2" key="1">
    <citation type="submission" date="2024-02" db="EMBL/GenBank/DDBJ databases">
        <authorList>
            <person name="Chen Y."/>
            <person name="Shah S."/>
            <person name="Dougan E. K."/>
            <person name="Thang M."/>
            <person name="Chan C."/>
        </authorList>
    </citation>
    <scope>NUCLEOTIDE SEQUENCE [LARGE SCALE GENOMIC DNA]</scope>
</reference>
<dbReference type="EMBL" id="CAXAMM010019114">
    <property type="protein sequence ID" value="CAK9044996.1"/>
    <property type="molecule type" value="Genomic_DNA"/>
</dbReference>
<comment type="caution">
    <text evidence="1">The sequence shown here is derived from an EMBL/GenBank/DDBJ whole genome shotgun (WGS) entry which is preliminary data.</text>
</comment>
<evidence type="ECO:0000313" key="2">
    <source>
        <dbReference type="Proteomes" id="UP001642464"/>
    </source>
</evidence>